<reference evidence="4" key="1">
    <citation type="journal article" date="2010" name="Nature">
        <title>The Amphimedon queenslandica genome and the evolution of animal complexity.</title>
        <authorList>
            <person name="Srivastava M."/>
            <person name="Simakov O."/>
            <person name="Chapman J."/>
            <person name="Fahey B."/>
            <person name="Gauthier M.E."/>
            <person name="Mitros T."/>
            <person name="Richards G.S."/>
            <person name="Conaco C."/>
            <person name="Dacre M."/>
            <person name="Hellsten U."/>
            <person name="Larroux C."/>
            <person name="Putnam N.H."/>
            <person name="Stanke M."/>
            <person name="Adamska M."/>
            <person name="Darling A."/>
            <person name="Degnan S.M."/>
            <person name="Oakley T.H."/>
            <person name="Plachetzki D.C."/>
            <person name="Zhai Y."/>
            <person name="Adamski M."/>
            <person name="Calcino A."/>
            <person name="Cummins S.F."/>
            <person name="Goodstein D.M."/>
            <person name="Harris C."/>
            <person name="Jackson D.J."/>
            <person name="Leys S.P."/>
            <person name="Shu S."/>
            <person name="Woodcroft B.J."/>
            <person name="Vervoort M."/>
            <person name="Kosik K.S."/>
            <person name="Manning G."/>
            <person name="Degnan B.M."/>
            <person name="Rokhsar D.S."/>
        </authorList>
    </citation>
    <scope>NUCLEOTIDE SEQUENCE [LARGE SCALE GENOMIC DNA]</scope>
</reference>
<dbReference type="Pfam" id="PF02174">
    <property type="entry name" value="IRS"/>
    <property type="match status" value="1"/>
</dbReference>
<evidence type="ECO:0000256" key="1">
    <source>
        <dbReference type="SAM" id="MobiDB-lite"/>
    </source>
</evidence>
<evidence type="ECO:0000259" key="2">
    <source>
        <dbReference type="Pfam" id="PF02174"/>
    </source>
</evidence>
<dbReference type="EnsemblMetazoa" id="Aqu2.1.37499_001">
    <property type="protein sequence ID" value="Aqu2.1.37499_001"/>
    <property type="gene ID" value="Aqu2.1.37499"/>
</dbReference>
<evidence type="ECO:0000313" key="3">
    <source>
        <dbReference type="EnsemblMetazoa" id="Aqu2.1.37499_001"/>
    </source>
</evidence>
<gene>
    <name evidence="3" type="primary">100634390</name>
</gene>
<dbReference type="InParanoid" id="A0A1X7VCM6"/>
<name>A0A1X7VCM6_AMPQE</name>
<dbReference type="SUPFAM" id="SSF50729">
    <property type="entry name" value="PH domain-like"/>
    <property type="match status" value="1"/>
</dbReference>
<feature type="region of interest" description="Disordered" evidence="1">
    <location>
        <begin position="105"/>
        <end position="134"/>
    </location>
</feature>
<evidence type="ECO:0000313" key="4">
    <source>
        <dbReference type="Proteomes" id="UP000007879"/>
    </source>
</evidence>
<dbReference type="Proteomes" id="UP000007879">
    <property type="component" value="Unassembled WGS sequence"/>
</dbReference>
<keyword evidence="4" id="KW-1185">Reference proteome</keyword>
<proteinExistence type="predicted"/>
<dbReference type="AlphaFoldDB" id="A0A1X7VCM6"/>
<reference evidence="3" key="2">
    <citation type="submission" date="2017-05" db="UniProtKB">
        <authorList>
            <consortium name="EnsemblMetazoa"/>
        </authorList>
    </citation>
    <scope>IDENTIFICATION</scope>
</reference>
<sequence length="134" mass="15426">MSTSTHDGPKLNVDDLLFFPGKELNETNIAGRRSPPQPIRLAIGRHGVYKFERDKDKVLAFWGFQELSDWSFSGYSFTLNFINRKVYHLRTDDGQAISHWIDSFSKNPDQASVRGREGGKKGKREVRKREAIEK</sequence>
<dbReference type="KEGG" id="aqu:100634390"/>
<accession>A0A1X7VCM6</accession>
<dbReference type="InterPro" id="IPR002404">
    <property type="entry name" value="IRS_PTB"/>
</dbReference>
<dbReference type="EnsemblMetazoa" id="XM_003384957.2">
    <property type="protein sequence ID" value="XP_003385005.1"/>
    <property type="gene ID" value="LOC100634390"/>
</dbReference>
<protein>
    <recommendedName>
        <fullName evidence="2">IRS-type PTB domain-containing protein</fullName>
    </recommendedName>
</protein>
<dbReference type="InterPro" id="IPR011993">
    <property type="entry name" value="PH-like_dom_sf"/>
</dbReference>
<dbReference type="Gene3D" id="2.30.29.30">
    <property type="entry name" value="Pleckstrin-homology domain (PH domain)/Phosphotyrosine-binding domain (PTB)"/>
    <property type="match status" value="1"/>
</dbReference>
<organism evidence="3">
    <name type="scientific">Amphimedon queenslandica</name>
    <name type="common">Sponge</name>
    <dbReference type="NCBI Taxonomy" id="400682"/>
    <lineage>
        <taxon>Eukaryota</taxon>
        <taxon>Metazoa</taxon>
        <taxon>Porifera</taxon>
        <taxon>Demospongiae</taxon>
        <taxon>Heteroscleromorpha</taxon>
        <taxon>Haplosclerida</taxon>
        <taxon>Niphatidae</taxon>
        <taxon>Amphimedon</taxon>
    </lineage>
</organism>
<feature type="domain" description="IRS-type PTB" evidence="2">
    <location>
        <begin position="33"/>
        <end position="104"/>
    </location>
</feature>